<dbReference type="RefSeq" id="WP_131154091.1">
    <property type="nucleotide sequence ID" value="NZ_CP036402.1"/>
</dbReference>
<dbReference type="Gene3D" id="3.90.1710.10">
    <property type="entry name" value="Enterococcus faecalis V583 domain"/>
    <property type="match status" value="1"/>
</dbReference>
<protein>
    <submittedName>
        <fullName evidence="1">DUF1116 domain-containing protein</fullName>
    </submittedName>
</protein>
<reference evidence="1 2" key="1">
    <citation type="submission" date="2019-01" db="EMBL/GenBank/DDBJ databases">
        <title>Egibacter rhizosphaerae EGI 80759T.</title>
        <authorList>
            <person name="Chen D.-D."/>
            <person name="Tian Y."/>
            <person name="Jiao J.-Y."/>
            <person name="Zhang X.-T."/>
            <person name="Zhang Y.-G."/>
            <person name="Zhang Y."/>
            <person name="Xiao M."/>
            <person name="Shu W.-S."/>
            <person name="Li W.-J."/>
        </authorList>
    </citation>
    <scope>NUCLEOTIDE SEQUENCE [LARGE SCALE GENOMIC DNA]</scope>
    <source>
        <strain evidence="1 2">EGI 80759</strain>
    </source>
</reference>
<accession>A0A411YCZ7</accession>
<gene>
    <name evidence="1" type="ORF">ER308_05745</name>
</gene>
<dbReference type="InterPro" id="IPR024033">
    <property type="entry name" value="OXTCase_su_AllG_h-dom"/>
</dbReference>
<dbReference type="Pfam" id="PF06545">
    <property type="entry name" value="AllG"/>
    <property type="match status" value="1"/>
</dbReference>
<dbReference type="Gene3D" id="1.10.10.660">
    <property type="entry name" value="conserved protein of unknown function from Enterococcus faecalis V583"/>
    <property type="match status" value="1"/>
</dbReference>
<evidence type="ECO:0000313" key="2">
    <source>
        <dbReference type="Proteomes" id="UP000291469"/>
    </source>
</evidence>
<dbReference type="KEGG" id="erz:ER308_05745"/>
<organism evidence="1 2">
    <name type="scientific">Egibacter rhizosphaerae</name>
    <dbReference type="NCBI Taxonomy" id="1670831"/>
    <lineage>
        <taxon>Bacteria</taxon>
        <taxon>Bacillati</taxon>
        <taxon>Actinomycetota</taxon>
        <taxon>Nitriliruptoria</taxon>
        <taxon>Egibacterales</taxon>
        <taxon>Egibacteraceae</taxon>
        <taxon>Egibacter</taxon>
    </lineage>
</organism>
<proteinExistence type="predicted"/>
<dbReference type="InterPro" id="IPR009499">
    <property type="entry name" value="AllG-like"/>
</dbReference>
<dbReference type="Gene3D" id="3.90.1700.10">
    <property type="entry name" value="v583 domain like"/>
    <property type="match status" value="1"/>
</dbReference>
<sequence length="488" mass="50577">MTRAHAPLGGLLDEAPAVATAGAERFDAALAGQGATSLRAQWRPPVDGTAEALATVAGDPRLSEANAQAVGRLLTSRPHLVGIETARDALDLDDRTLLHAGPPIDWAHASGPMRGAIIGALLYEGVADDPEAAERMAANGEIALEPAHHRGAVGPMAGIVAPSMPVFTLRDEEHGTVARCTLNEGLGKVLRYGAFGDEVTERLQWMERVLGPLLARTLERTGPIDVRALLAQALQMGDEGHNRHRAGTSLFLREFVSDLIEIDAPVADIAAVTRFINANDHFFLNVVMPAAKAATDSARGLAGSSMLVAMARNGTEFGVQLAGTGDTWFTAPASVPDGLYLGEYGPEDANPDIGDSTITESCGIGGFAMAAAPAIVRFVGGEVADALRFTRRMYEITLAESTAYQIPILGFRGTPTGIDATLVCRTGIVPAVNTGIAGKEPGTGQVGAGLVEPPLSCFADAVRELAARAESPVTDPLAGVGAAPGEAP</sequence>
<dbReference type="EMBL" id="CP036402">
    <property type="protein sequence ID" value="QBI19094.1"/>
    <property type="molecule type" value="Genomic_DNA"/>
</dbReference>
<dbReference type="OrthoDB" id="6193532at2"/>
<dbReference type="Proteomes" id="UP000291469">
    <property type="component" value="Chromosome"/>
</dbReference>
<evidence type="ECO:0000313" key="1">
    <source>
        <dbReference type="EMBL" id="QBI19094.1"/>
    </source>
</evidence>
<dbReference type="AlphaFoldDB" id="A0A411YCZ7"/>
<keyword evidence="2" id="KW-1185">Reference proteome</keyword>
<name>A0A411YCZ7_9ACTN</name>